<feature type="compositionally biased region" description="Polar residues" evidence="1">
    <location>
        <begin position="92"/>
        <end position="102"/>
    </location>
</feature>
<evidence type="ECO:0000313" key="5">
    <source>
        <dbReference type="Proteomes" id="UP000197138"/>
    </source>
</evidence>
<evidence type="ECO:0000313" key="4">
    <source>
        <dbReference type="EMBL" id="PKI43867.1"/>
    </source>
</evidence>
<evidence type="ECO:0000313" key="6">
    <source>
        <dbReference type="Proteomes" id="UP000233551"/>
    </source>
</evidence>
<comment type="caution">
    <text evidence="3">The sequence shown here is derived from an EMBL/GenBank/DDBJ whole genome shotgun (WGS) entry which is preliminary data.</text>
</comment>
<keyword evidence="2" id="KW-0812">Transmembrane</keyword>
<gene>
    <name evidence="3" type="ORF">CDL15_Pgr008733</name>
    <name evidence="4" type="ORF">CRG98_035701</name>
</gene>
<dbReference type="Proteomes" id="UP000197138">
    <property type="component" value="Unassembled WGS sequence"/>
</dbReference>
<keyword evidence="6" id="KW-1185">Reference proteome</keyword>
<evidence type="ECO:0000256" key="1">
    <source>
        <dbReference type="SAM" id="MobiDB-lite"/>
    </source>
</evidence>
<name>A0A218VXK5_PUNGR</name>
<dbReference type="EMBL" id="PGOL01002963">
    <property type="protein sequence ID" value="PKI43867.1"/>
    <property type="molecule type" value="Genomic_DNA"/>
</dbReference>
<dbReference type="STRING" id="22663.A0A218VXK5"/>
<dbReference type="Proteomes" id="UP000233551">
    <property type="component" value="Unassembled WGS sequence"/>
</dbReference>
<reference evidence="4 6" key="3">
    <citation type="submission" date="2017-11" db="EMBL/GenBank/DDBJ databases">
        <title>De-novo sequencing of pomegranate (Punica granatum L.) genome.</title>
        <authorList>
            <person name="Akparov Z."/>
            <person name="Amiraslanov A."/>
            <person name="Hajiyeva S."/>
            <person name="Abbasov M."/>
            <person name="Kaur K."/>
            <person name="Hamwieh A."/>
            <person name="Solovyev V."/>
            <person name="Salamov A."/>
            <person name="Braich B."/>
            <person name="Kosarev P."/>
            <person name="Mahmoud A."/>
            <person name="Hajiyev E."/>
            <person name="Babayeva S."/>
            <person name="Izzatullayeva V."/>
            <person name="Mammadov A."/>
            <person name="Mammadov A."/>
            <person name="Sharifova S."/>
            <person name="Ojaghi J."/>
            <person name="Eynullazada K."/>
            <person name="Bayramov B."/>
            <person name="Abdulazimova A."/>
            <person name="Shahmuradov I."/>
        </authorList>
    </citation>
    <scope>NUCLEOTIDE SEQUENCE [LARGE SCALE GENOMIC DNA]</scope>
    <source>
        <strain evidence="4">AG2017</strain>
        <strain evidence="6">cv. AG2017</strain>
        <tissue evidence="4">Leaf</tissue>
    </source>
</reference>
<dbReference type="OrthoDB" id="2013508at2759"/>
<evidence type="ECO:0000313" key="3">
    <source>
        <dbReference type="EMBL" id="OWM65146.1"/>
    </source>
</evidence>
<reference evidence="5" key="1">
    <citation type="journal article" date="2017" name="Plant J.">
        <title>The pomegranate (Punica granatum L.) genome and the genomics of punicalagin biosynthesis.</title>
        <authorList>
            <person name="Qin G."/>
            <person name="Xu C."/>
            <person name="Ming R."/>
            <person name="Tang H."/>
            <person name="Guyot R."/>
            <person name="Kramer E.M."/>
            <person name="Hu Y."/>
            <person name="Yi X."/>
            <person name="Qi Y."/>
            <person name="Xu X."/>
            <person name="Gao Z."/>
            <person name="Pan H."/>
            <person name="Jian J."/>
            <person name="Tian Y."/>
            <person name="Yue Z."/>
            <person name="Xu Y."/>
        </authorList>
    </citation>
    <scope>NUCLEOTIDE SEQUENCE [LARGE SCALE GENOMIC DNA]</scope>
    <source>
        <strain evidence="5">cv. Dabenzi</strain>
    </source>
</reference>
<proteinExistence type="predicted"/>
<dbReference type="AlphaFoldDB" id="A0A218VXK5"/>
<feature type="region of interest" description="Disordered" evidence="1">
    <location>
        <begin position="175"/>
        <end position="203"/>
    </location>
</feature>
<reference evidence="3" key="2">
    <citation type="submission" date="2017-06" db="EMBL/GenBank/DDBJ databases">
        <title>The pomegranate genome and the genomics of punicalagin biosynthesis.</title>
        <authorList>
            <person name="Xu C."/>
        </authorList>
    </citation>
    <scope>NUCLEOTIDE SEQUENCE [LARGE SCALE GENOMIC DNA]</scope>
    <source>
        <tissue evidence="3">Fresh leaf</tissue>
    </source>
</reference>
<keyword evidence="2" id="KW-1133">Transmembrane helix</keyword>
<dbReference type="PANTHER" id="PTHR36004:SF1">
    <property type="entry name" value="AT-RICH INTERACTIVE DOMAIN PROTEIN"/>
    <property type="match status" value="1"/>
</dbReference>
<organism evidence="3 5">
    <name type="scientific">Punica granatum</name>
    <name type="common">Pomegranate</name>
    <dbReference type="NCBI Taxonomy" id="22663"/>
    <lineage>
        <taxon>Eukaryota</taxon>
        <taxon>Viridiplantae</taxon>
        <taxon>Streptophyta</taxon>
        <taxon>Embryophyta</taxon>
        <taxon>Tracheophyta</taxon>
        <taxon>Spermatophyta</taxon>
        <taxon>Magnoliopsida</taxon>
        <taxon>eudicotyledons</taxon>
        <taxon>Gunneridae</taxon>
        <taxon>Pentapetalae</taxon>
        <taxon>rosids</taxon>
        <taxon>malvids</taxon>
        <taxon>Myrtales</taxon>
        <taxon>Lythraceae</taxon>
        <taxon>Punica</taxon>
    </lineage>
</organism>
<accession>A0A218VXK5</accession>
<evidence type="ECO:0000256" key="2">
    <source>
        <dbReference type="SAM" id="Phobius"/>
    </source>
</evidence>
<feature type="transmembrane region" description="Helical" evidence="2">
    <location>
        <begin position="138"/>
        <end position="158"/>
    </location>
</feature>
<sequence>MALTVINGRAGAGGGGILYRSPGQPPHSAALLRRHVIIPYSPRTLHIASAKKLSSRTGKFDSRNRRTSTATEDEEKEEDQLPEASNIERTGPENSALESAASSRVEGSDGFVLPELPGDKPDFWEGPQWDALGFFVQYLWAFGIAFALIACGIAVATYNEGATDFKETPAYKESIKSQELLEEPNSGSDVFESNPTEVAPSLE</sequence>
<dbReference type="PANTHER" id="PTHR36004">
    <property type="entry name" value="AT-RICH INTERACTIVE DOMAIN PROTEIN"/>
    <property type="match status" value="1"/>
</dbReference>
<dbReference type="GeneID" id="116214879"/>
<feature type="compositionally biased region" description="Polar residues" evidence="1">
    <location>
        <begin position="185"/>
        <end position="196"/>
    </location>
</feature>
<dbReference type="EMBL" id="MTKT01005615">
    <property type="protein sequence ID" value="OWM65146.1"/>
    <property type="molecule type" value="Genomic_DNA"/>
</dbReference>
<protein>
    <submittedName>
        <fullName evidence="3">Uncharacterized protein</fullName>
    </submittedName>
</protein>
<feature type="region of interest" description="Disordered" evidence="1">
    <location>
        <begin position="56"/>
        <end position="112"/>
    </location>
</feature>
<feature type="compositionally biased region" description="Acidic residues" evidence="1">
    <location>
        <begin position="71"/>
        <end position="81"/>
    </location>
</feature>
<keyword evidence="2" id="KW-0472">Membrane</keyword>